<dbReference type="Proteomes" id="UP000265520">
    <property type="component" value="Unassembled WGS sequence"/>
</dbReference>
<name>A0A392SZX2_9FABA</name>
<sequence length="53" mass="5848">MATEWQKVWPPPVTTGDNLASTSPDDLKNGAWRQGTSPGESTQNHTKTHLEML</sequence>
<dbReference type="AlphaFoldDB" id="A0A392SZX2"/>
<proteinExistence type="predicted"/>
<feature type="compositionally biased region" description="Polar residues" evidence="1">
    <location>
        <begin position="34"/>
        <end position="45"/>
    </location>
</feature>
<protein>
    <submittedName>
        <fullName evidence="2">Uncharacterized protein</fullName>
    </submittedName>
</protein>
<comment type="caution">
    <text evidence="2">The sequence shown here is derived from an EMBL/GenBank/DDBJ whole genome shotgun (WGS) entry which is preliminary data.</text>
</comment>
<evidence type="ECO:0000313" key="3">
    <source>
        <dbReference type="Proteomes" id="UP000265520"/>
    </source>
</evidence>
<keyword evidence="3" id="KW-1185">Reference proteome</keyword>
<evidence type="ECO:0000256" key="1">
    <source>
        <dbReference type="SAM" id="MobiDB-lite"/>
    </source>
</evidence>
<feature type="compositionally biased region" description="Polar residues" evidence="1">
    <location>
        <begin position="15"/>
        <end position="24"/>
    </location>
</feature>
<reference evidence="2 3" key="1">
    <citation type="journal article" date="2018" name="Front. Plant Sci.">
        <title>Red Clover (Trifolium pratense) and Zigzag Clover (T. medium) - A Picture of Genomic Similarities and Differences.</title>
        <authorList>
            <person name="Dluhosova J."/>
            <person name="Istvanek J."/>
            <person name="Nedelnik J."/>
            <person name="Repkova J."/>
        </authorList>
    </citation>
    <scope>NUCLEOTIDE SEQUENCE [LARGE SCALE GENOMIC DNA]</scope>
    <source>
        <strain evidence="3">cv. 10/8</strain>
        <tissue evidence="2">Leaf</tissue>
    </source>
</reference>
<feature type="region of interest" description="Disordered" evidence="1">
    <location>
        <begin position="1"/>
        <end position="53"/>
    </location>
</feature>
<accession>A0A392SZX2</accession>
<organism evidence="2 3">
    <name type="scientific">Trifolium medium</name>
    <dbReference type="NCBI Taxonomy" id="97028"/>
    <lineage>
        <taxon>Eukaryota</taxon>
        <taxon>Viridiplantae</taxon>
        <taxon>Streptophyta</taxon>
        <taxon>Embryophyta</taxon>
        <taxon>Tracheophyta</taxon>
        <taxon>Spermatophyta</taxon>
        <taxon>Magnoliopsida</taxon>
        <taxon>eudicotyledons</taxon>
        <taxon>Gunneridae</taxon>
        <taxon>Pentapetalae</taxon>
        <taxon>rosids</taxon>
        <taxon>fabids</taxon>
        <taxon>Fabales</taxon>
        <taxon>Fabaceae</taxon>
        <taxon>Papilionoideae</taxon>
        <taxon>50 kb inversion clade</taxon>
        <taxon>NPAAA clade</taxon>
        <taxon>Hologalegina</taxon>
        <taxon>IRL clade</taxon>
        <taxon>Trifolieae</taxon>
        <taxon>Trifolium</taxon>
    </lineage>
</organism>
<dbReference type="EMBL" id="LXQA010462924">
    <property type="protein sequence ID" value="MCI53430.1"/>
    <property type="molecule type" value="Genomic_DNA"/>
</dbReference>
<evidence type="ECO:0000313" key="2">
    <source>
        <dbReference type="EMBL" id="MCI53430.1"/>
    </source>
</evidence>